<proteinExistence type="predicted"/>
<dbReference type="EMBL" id="JAKVIN010000005">
    <property type="protein sequence ID" value="MCJ8150095.1"/>
    <property type="molecule type" value="Genomic_DNA"/>
</dbReference>
<sequence>MAHIQAEHCNDQHFRWRSLLQKVCAFILLLVAAVVPAGAQGQDYKVTSGDVLRITVYGDPGLSGSFPIGTDGTIGYPLLGNVAVNGRPVEEVRQAIDAGLKEHIANLSVAVVVETYAPVFVVGEVQRPGRYEFRPGMIALELFALGGGQKEVLARGDNAGIQLAGLRQEYADLGAQLLGQDVKRVRLEAELNGQPFTYRPNDEIGTPDPRIVNQIVEAERTVFELRRTTLEAELKSLEQQRAGYVDEIETLEQSGKLRNGELTLLDEDVKLAQSMVARGLTSKTQLRDKQREISATNRDALEFGSFLARARQNLTVIDSRLGSLREQRRGEVAVELRELNIDILRLRRKMNYNLQAMAEAGIAIERKGGTRQTAFRFSAVRLVDGKYREVPVGQTDAVRAGDILRVSLALDTGDVAER</sequence>
<dbReference type="InterPro" id="IPR003715">
    <property type="entry name" value="Poly_export_N"/>
</dbReference>
<dbReference type="Gene3D" id="3.30.1950.10">
    <property type="entry name" value="wza like domain"/>
    <property type="match status" value="1"/>
</dbReference>
<feature type="coiled-coil region" evidence="2">
    <location>
        <begin position="220"/>
        <end position="254"/>
    </location>
</feature>
<evidence type="ECO:0000313" key="5">
    <source>
        <dbReference type="EMBL" id="MCJ8150095.1"/>
    </source>
</evidence>
<dbReference type="RefSeq" id="WP_241601367.1">
    <property type="nucleotide sequence ID" value="NZ_JAKVIN010000005.1"/>
</dbReference>
<evidence type="ECO:0000256" key="2">
    <source>
        <dbReference type="SAM" id="Coils"/>
    </source>
</evidence>
<dbReference type="Pfam" id="PF02563">
    <property type="entry name" value="Poly_export"/>
    <property type="match status" value="1"/>
</dbReference>
<dbReference type="Proteomes" id="UP001201844">
    <property type="component" value="Unassembled WGS sequence"/>
</dbReference>
<evidence type="ECO:0000259" key="4">
    <source>
        <dbReference type="Pfam" id="PF25994"/>
    </source>
</evidence>
<dbReference type="PANTHER" id="PTHR33619:SF3">
    <property type="entry name" value="POLYSACCHARIDE EXPORT PROTEIN GFCE-RELATED"/>
    <property type="match status" value="1"/>
</dbReference>
<evidence type="ECO:0000256" key="1">
    <source>
        <dbReference type="ARBA" id="ARBA00022729"/>
    </source>
</evidence>
<accession>A0ABT0CN98</accession>
<feature type="domain" description="Polysaccharide export protein N-terminal" evidence="3">
    <location>
        <begin position="40"/>
        <end position="113"/>
    </location>
</feature>
<dbReference type="InterPro" id="IPR058781">
    <property type="entry name" value="HH_AprE-like"/>
</dbReference>
<feature type="domain" description="AprE-like long alpha-helical hairpin" evidence="4">
    <location>
        <begin position="167"/>
        <end position="351"/>
    </location>
</feature>
<keyword evidence="2" id="KW-0175">Coiled coil</keyword>
<keyword evidence="1" id="KW-0732">Signal</keyword>
<reference evidence="5 6" key="1">
    <citation type="submission" date="2022-02" db="EMBL/GenBank/DDBJ databases">
        <title>Shinella B3.7 sp. nov., isolated from Sediment (Zhairuo Island).</title>
        <authorList>
            <person name="Chen G."/>
        </authorList>
    </citation>
    <scope>NUCLEOTIDE SEQUENCE [LARGE SCALE GENOMIC DNA]</scope>
    <source>
        <strain evidence="5 6">B3.7</strain>
        <plasmid evidence="5">unnamed</plasmid>
    </source>
</reference>
<organism evidence="5 6">
    <name type="scientific">Shinella sedimenti</name>
    <dbReference type="NCBI Taxonomy" id="2919913"/>
    <lineage>
        <taxon>Bacteria</taxon>
        <taxon>Pseudomonadati</taxon>
        <taxon>Pseudomonadota</taxon>
        <taxon>Alphaproteobacteria</taxon>
        <taxon>Hyphomicrobiales</taxon>
        <taxon>Rhizobiaceae</taxon>
        <taxon>Shinella</taxon>
    </lineage>
</organism>
<dbReference type="Pfam" id="PF25994">
    <property type="entry name" value="HH_AprE"/>
    <property type="match status" value="1"/>
</dbReference>
<evidence type="ECO:0000313" key="6">
    <source>
        <dbReference type="Proteomes" id="UP001201844"/>
    </source>
</evidence>
<dbReference type="Gene3D" id="3.10.560.10">
    <property type="entry name" value="Outer membrane lipoprotein wza domain like"/>
    <property type="match status" value="1"/>
</dbReference>
<comment type="caution">
    <text evidence="5">The sequence shown here is derived from an EMBL/GenBank/DDBJ whole genome shotgun (WGS) entry which is preliminary data.</text>
</comment>
<keyword evidence="6" id="KW-1185">Reference proteome</keyword>
<evidence type="ECO:0000259" key="3">
    <source>
        <dbReference type="Pfam" id="PF02563"/>
    </source>
</evidence>
<keyword evidence="5" id="KW-0614">Plasmid</keyword>
<gene>
    <name evidence="5" type="ORF">MKI86_13170</name>
</gene>
<geneLocation type="plasmid" evidence="5">
    <name>unnamed</name>
</geneLocation>
<dbReference type="PANTHER" id="PTHR33619">
    <property type="entry name" value="POLYSACCHARIDE EXPORT PROTEIN GFCE-RELATED"/>
    <property type="match status" value="1"/>
</dbReference>
<dbReference type="InterPro" id="IPR049712">
    <property type="entry name" value="Poly_export"/>
</dbReference>
<name>A0ABT0CN98_9HYPH</name>
<protein>
    <submittedName>
        <fullName evidence="5">Polysaccharide biosynthesis/export family protein</fullName>
    </submittedName>
</protein>